<feature type="chain" id="PRO_5019384540" description="Solute carrier family 40 protein" evidence="1">
    <location>
        <begin position="19"/>
        <end position="238"/>
    </location>
</feature>
<evidence type="ECO:0000313" key="3">
    <source>
        <dbReference type="Proteomes" id="UP000287124"/>
    </source>
</evidence>
<proteinExistence type="predicted"/>
<evidence type="ECO:0008006" key="4">
    <source>
        <dbReference type="Google" id="ProtNLM"/>
    </source>
</evidence>
<gene>
    <name evidence="2" type="ORF">BHE90_017309</name>
</gene>
<keyword evidence="3" id="KW-1185">Reference proteome</keyword>
<reference evidence="2 3" key="1">
    <citation type="submission" date="2017-06" db="EMBL/GenBank/DDBJ databases">
        <title>Comparative genomic analysis of Ambrosia Fusariam Clade fungi.</title>
        <authorList>
            <person name="Stajich J.E."/>
            <person name="Carrillo J."/>
            <person name="Kijimoto T."/>
            <person name="Eskalen A."/>
            <person name="O'Donnell K."/>
            <person name="Kasson M."/>
        </authorList>
    </citation>
    <scope>NUCLEOTIDE SEQUENCE [LARGE SCALE GENOMIC DNA]</scope>
    <source>
        <strain evidence="2 3">UCR1854</strain>
    </source>
</reference>
<feature type="non-terminal residue" evidence="2">
    <location>
        <position position="1"/>
    </location>
</feature>
<dbReference type="AlphaFoldDB" id="A0A430KY35"/>
<evidence type="ECO:0000313" key="2">
    <source>
        <dbReference type="EMBL" id="RTE68314.1"/>
    </source>
</evidence>
<organism evidence="2 3">
    <name type="scientific">Fusarium euwallaceae</name>
    <dbReference type="NCBI Taxonomy" id="1147111"/>
    <lineage>
        <taxon>Eukaryota</taxon>
        <taxon>Fungi</taxon>
        <taxon>Dikarya</taxon>
        <taxon>Ascomycota</taxon>
        <taxon>Pezizomycotina</taxon>
        <taxon>Sordariomycetes</taxon>
        <taxon>Hypocreomycetidae</taxon>
        <taxon>Hypocreales</taxon>
        <taxon>Nectriaceae</taxon>
        <taxon>Fusarium</taxon>
        <taxon>Fusarium solani species complex</taxon>
    </lineage>
</organism>
<sequence>HNARPFLWLLAAIFPVSTTDIDSIAFLTIQSGKLPDAQSMGTTILYTLALLKGFWTERFSGVRQQRAKPSLAGFGTSVRGSGLASSHQAPPLEQRDTQYTGLEMAKVQASCDEQKRMAILAHLLPRKAAFFNAVSPTNVPGVVSRSISFYSALELALLGTIPQTITLYNASTTKSWCFGSCAALEGGIGVISCMRAVFPSSCARMSMFAVHMTAEQGTERRLQDAPQGWQTTVLWQYY</sequence>
<name>A0A430KY35_9HYPO</name>
<dbReference type="Proteomes" id="UP000287124">
    <property type="component" value="Unassembled WGS sequence"/>
</dbReference>
<dbReference type="EMBL" id="MIKF01000943">
    <property type="protein sequence ID" value="RTE68314.1"/>
    <property type="molecule type" value="Genomic_DNA"/>
</dbReference>
<feature type="signal peptide" evidence="1">
    <location>
        <begin position="1"/>
        <end position="18"/>
    </location>
</feature>
<comment type="caution">
    <text evidence="2">The sequence shown here is derived from an EMBL/GenBank/DDBJ whole genome shotgun (WGS) entry which is preliminary data.</text>
</comment>
<evidence type="ECO:0000256" key="1">
    <source>
        <dbReference type="SAM" id="SignalP"/>
    </source>
</evidence>
<accession>A0A430KY35</accession>
<protein>
    <recommendedName>
        <fullName evidence="4">Solute carrier family 40 protein</fullName>
    </recommendedName>
</protein>
<keyword evidence="1" id="KW-0732">Signal</keyword>